<dbReference type="InterPro" id="IPR031825">
    <property type="entry name" value="RXLR"/>
</dbReference>
<evidence type="ECO:0000256" key="3">
    <source>
        <dbReference type="ARBA" id="ARBA00022525"/>
    </source>
</evidence>
<gene>
    <name evidence="7" type="ORF">PHPALM_19974</name>
</gene>
<feature type="compositionally biased region" description="Polar residues" evidence="6">
    <location>
        <begin position="51"/>
        <end position="63"/>
    </location>
</feature>
<dbReference type="EMBL" id="NCKW01011093">
    <property type="protein sequence ID" value="POM64490.1"/>
    <property type="molecule type" value="Genomic_DNA"/>
</dbReference>
<sequence>MRMESNEITGRVHNQGTRFCTTVPNNHKYLLMKLHYPLLVAVATLSATASINGVNSTTPSDTNPLDRKLSGNNQQIRSGNNRVVKTHEGDKYSDEGNSSDEERGGLDKIAKERLVG</sequence>
<feature type="compositionally biased region" description="Basic and acidic residues" evidence="6">
    <location>
        <begin position="85"/>
        <end position="116"/>
    </location>
</feature>
<keyword evidence="3 5" id="KW-0964">Secreted</keyword>
<evidence type="ECO:0000256" key="1">
    <source>
        <dbReference type="ARBA" id="ARBA00004613"/>
    </source>
</evidence>
<comment type="function">
    <text evidence="5">Effector that suppresses plant defense responses during pathogen infection.</text>
</comment>
<evidence type="ECO:0000256" key="2">
    <source>
        <dbReference type="ARBA" id="ARBA00010400"/>
    </source>
</evidence>
<comment type="subcellular location">
    <subcellularLocation>
        <location evidence="1 5">Secreted</location>
    </subcellularLocation>
</comment>
<proteinExistence type="inferred from homology"/>
<feature type="region of interest" description="Disordered" evidence="6">
    <location>
        <begin position="51"/>
        <end position="116"/>
    </location>
</feature>
<evidence type="ECO:0000256" key="6">
    <source>
        <dbReference type="SAM" id="MobiDB-lite"/>
    </source>
</evidence>
<dbReference type="Proteomes" id="UP000237271">
    <property type="component" value="Unassembled WGS sequence"/>
</dbReference>
<dbReference type="AlphaFoldDB" id="A0A2P4XG14"/>
<comment type="similarity">
    <text evidence="2 5">Belongs to the RxLR effector family.</text>
</comment>
<comment type="domain">
    <text evidence="5">The RxLR-dEER motif acts to carry the protein into the host cell cytoplasm through binding to cell surface phosphatidylinositol-3-phosphate.</text>
</comment>
<evidence type="ECO:0000256" key="4">
    <source>
        <dbReference type="ARBA" id="ARBA00022729"/>
    </source>
</evidence>
<protein>
    <recommendedName>
        <fullName evidence="5">RxLR effector protein</fullName>
    </recommendedName>
</protein>
<comment type="caution">
    <text evidence="7">The sequence shown here is derived from an EMBL/GenBank/DDBJ whole genome shotgun (WGS) entry which is preliminary data.</text>
</comment>
<keyword evidence="8" id="KW-1185">Reference proteome</keyword>
<feature type="compositionally biased region" description="Polar residues" evidence="6">
    <location>
        <begin position="70"/>
        <end position="83"/>
    </location>
</feature>
<organism evidence="7 8">
    <name type="scientific">Phytophthora palmivora</name>
    <dbReference type="NCBI Taxonomy" id="4796"/>
    <lineage>
        <taxon>Eukaryota</taxon>
        <taxon>Sar</taxon>
        <taxon>Stramenopiles</taxon>
        <taxon>Oomycota</taxon>
        <taxon>Peronosporomycetes</taxon>
        <taxon>Peronosporales</taxon>
        <taxon>Peronosporaceae</taxon>
        <taxon>Phytophthora</taxon>
    </lineage>
</organism>
<keyword evidence="4" id="KW-0732">Signal</keyword>
<accession>A0A2P4XG14</accession>
<evidence type="ECO:0000313" key="8">
    <source>
        <dbReference type="Proteomes" id="UP000237271"/>
    </source>
</evidence>
<name>A0A2P4XG14_9STRA</name>
<reference evidence="7 8" key="1">
    <citation type="journal article" date="2017" name="Genome Biol. Evol.">
        <title>Phytophthora megakarya and P. palmivora, closely related causal agents of cacao black pod rot, underwent increases in genome sizes and gene numbers by different mechanisms.</title>
        <authorList>
            <person name="Ali S.S."/>
            <person name="Shao J."/>
            <person name="Lary D.J."/>
            <person name="Kronmiller B."/>
            <person name="Shen D."/>
            <person name="Strem M.D."/>
            <person name="Amoako-Attah I."/>
            <person name="Akrofi A.Y."/>
            <person name="Begoude B.A."/>
            <person name="Ten Hoopen G.M."/>
            <person name="Coulibaly K."/>
            <person name="Kebe B.I."/>
            <person name="Melnick R.L."/>
            <person name="Guiltinan M.J."/>
            <person name="Tyler B.M."/>
            <person name="Meinhardt L.W."/>
            <person name="Bailey B.A."/>
        </authorList>
    </citation>
    <scope>NUCLEOTIDE SEQUENCE [LARGE SCALE GENOMIC DNA]</scope>
    <source>
        <strain evidence="8">sbr112.9</strain>
    </source>
</reference>
<evidence type="ECO:0000256" key="5">
    <source>
        <dbReference type="RuleBase" id="RU367124"/>
    </source>
</evidence>
<evidence type="ECO:0000313" key="7">
    <source>
        <dbReference type="EMBL" id="POM64490.1"/>
    </source>
</evidence>
<dbReference type="Pfam" id="PF16810">
    <property type="entry name" value="RXLR"/>
    <property type="match status" value="1"/>
</dbReference>